<comment type="caution">
    <text evidence="1">The sequence shown here is derived from an EMBL/GenBank/DDBJ whole genome shotgun (WGS) entry which is preliminary data.</text>
</comment>
<proteinExistence type="predicted"/>
<accession>A0ABR3GWE4</accession>
<dbReference type="EMBL" id="JBBBZM010000004">
    <property type="protein sequence ID" value="KAL0640280.1"/>
    <property type="molecule type" value="Genomic_DNA"/>
</dbReference>
<dbReference type="Proteomes" id="UP001447188">
    <property type="component" value="Unassembled WGS sequence"/>
</dbReference>
<organism evidence="1 2">
    <name type="scientific">Discina gigas</name>
    <dbReference type="NCBI Taxonomy" id="1032678"/>
    <lineage>
        <taxon>Eukaryota</taxon>
        <taxon>Fungi</taxon>
        <taxon>Dikarya</taxon>
        <taxon>Ascomycota</taxon>
        <taxon>Pezizomycotina</taxon>
        <taxon>Pezizomycetes</taxon>
        <taxon>Pezizales</taxon>
        <taxon>Discinaceae</taxon>
        <taxon>Discina</taxon>
    </lineage>
</organism>
<evidence type="ECO:0000313" key="1">
    <source>
        <dbReference type="EMBL" id="KAL0640280.1"/>
    </source>
</evidence>
<sequence>MPAIMQKINDKGDARMAPALMLLAVAAGAVEEALVWAVELVLAWAVVELLEEVTVVDSRVVDALVEEEVLEDVVEDVVEDEAAVEALDVLVDERDFVDDDDDDAEEEVTVESMLNMGE</sequence>
<keyword evidence="2" id="KW-1185">Reference proteome</keyword>
<evidence type="ECO:0000313" key="2">
    <source>
        <dbReference type="Proteomes" id="UP001447188"/>
    </source>
</evidence>
<protein>
    <submittedName>
        <fullName evidence="1">Uncharacterized protein</fullName>
    </submittedName>
</protein>
<name>A0ABR3GWE4_9PEZI</name>
<reference evidence="1 2" key="1">
    <citation type="submission" date="2024-02" db="EMBL/GenBank/DDBJ databases">
        <title>Discinaceae phylogenomics.</title>
        <authorList>
            <person name="Dirks A.C."/>
            <person name="James T.Y."/>
        </authorList>
    </citation>
    <scope>NUCLEOTIDE SEQUENCE [LARGE SCALE GENOMIC DNA]</scope>
    <source>
        <strain evidence="1 2">ACD0624</strain>
    </source>
</reference>
<gene>
    <name evidence="1" type="ORF">Q9L58_000560</name>
</gene>